<dbReference type="Proteomes" id="UP000265520">
    <property type="component" value="Unassembled WGS sequence"/>
</dbReference>
<comment type="caution">
    <text evidence="1">The sequence shown here is derived from an EMBL/GenBank/DDBJ whole genome shotgun (WGS) entry which is preliminary data.</text>
</comment>
<dbReference type="AlphaFoldDB" id="A0A392V7T9"/>
<evidence type="ECO:0000313" key="1">
    <source>
        <dbReference type="EMBL" id="MCI82895.1"/>
    </source>
</evidence>
<accession>A0A392V7T9</accession>
<name>A0A392V7T9_9FABA</name>
<dbReference type="EMBL" id="LXQA011054050">
    <property type="protein sequence ID" value="MCI82895.1"/>
    <property type="molecule type" value="Genomic_DNA"/>
</dbReference>
<feature type="non-terminal residue" evidence="1">
    <location>
        <position position="1"/>
    </location>
</feature>
<organism evidence="1 2">
    <name type="scientific">Trifolium medium</name>
    <dbReference type="NCBI Taxonomy" id="97028"/>
    <lineage>
        <taxon>Eukaryota</taxon>
        <taxon>Viridiplantae</taxon>
        <taxon>Streptophyta</taxon>
        <taxon>Embryophyta</taxon>
        <taxon>Tracheophyta</taxon>
        <taxon>Spermatophyta</taxon>
        <taxon>Magnoliopsida</taxon>
        <taxon>eudicotyledons</taxon>
        <taxon>Gunneridae</taxon>
        <taxon>Pentapetalae</taxon>
        <taxon>rosids</taxon>
        <taxon>fabids</taxon>
        <taxon>Fabales</taxon>
        <taxon>Fabaceae</taxon>
        <taxon>Papilionoideae</taxon>
        <taxon>50 kb inversion clade</taxon>
        <taxon>NPAAA clade</taxon>
        <taxon>Hologalegina</taxon>
        <taxon>IRL clade</taxon>
        <taxon>Trifolieae</taxon>
        <taxon>Trifolium</taxon>
    </lineage>
</organism>
<evidence type="ECO:0000313" key="2">
    <source>
        <dbReference type="Proteomes" id="UP000265520"/>
    </source>
</evidence>
<sequence>SVWSSCAEKGTARGGALRGWWRWGNDPRARRCIPRWLVVEHGGGSHRKSYSWLWHSRKVFKTCTKQT</sequence>
<proteinExistence type="predicted"/>
<protein>
    <submittedName>
        <fullName evidence="1">Uncharacterized protein</fullName>
    </submittedName>
</protein>
<reference evidence="1 2" key="1">
    <citation type="journal article" date="2018" name="Front. Plant Sci.">
        <title>Red Clover (Trifolium pratense) and Zigzag Clover (T. medium) - A Picture of Genomic Similarities and Differences.</title>
        <authorList>
            <person name="Dluhosova J."/>
            <person name="Istvanek J."/>
            <person name="Nedelnik J."/>
            <person name="Repkova J."/>
        </authorList>
    </citation>
    <scope>NUCLEOTIDE SEQUENCE [LARGE SCALE GENOMIC DNA]</scope>
    <source>
        <strain evidence="2">cv. 10/8</strain>
        <tissue evidence="1">Leaf</tissue>
    </source>
</reference>
<keyword evidence="2" id="KW-1185">Reference proteome</keyword>